<name>A0ABV7Z7I8_9DEIO</name>
<evidence type="ECO:0000313" key="3">
    <source>
        <dbReference type="EMBL" id="MFC3832089.1"/>
    </source>
</evidence>
<dbReference type="RefSeq" id="WP_322473434.1">
    <property type="nucleotide sequence ID" value="NZ_JBHRZG010000004.1"/>
</dbReference>
<dbReference type="EMBL" id="JBHRZG010000004">
    <property type="protein sequence ID" value="MFC3832089.1"/>
    <property type="molecule type" value="Genomic_DNA"/>
</dbReference>
<dbReference type="InterPro" id="IPR034660">
    <property type="entry name" value="DinB/YfiT-like"/>
</dbReference>
<protein>
    <submittedName>
        <fullName evidence="3">DinB family protein</fullName>
    </submittedName>
</protein>
<dbReference type="InterPro" id="IPR024775">
    <property type="entry name" value="DinB-like"/>
</dbReference>
<dbReference type="Gene3D" id="1.20.120.450">
    <property type="entry name" value="dinb family like domain"/>
    <property type="match status" value="1"/>
</dbReference>
<accession>A0ABV7Z7I8</accession>
<reference evidence="4" key="1">
    <citation type="journal article" date="2019" name="Int. J. Syst. Evol. Microbiol.">
        <title>The Global Catalogue of Microorganisms (GCM) 10K type strain sequencing project: providing services to taxonomists for standard genome sequencing and annotation.</title>
        <authorList>
            <consortium name="The Broad Institute Genomics Platform"/>
            <consortium name="The Broad Institute Genome Sequencing Center for Infectious Disease"/>
            <person name="Wu L."/>
            <person name="Ma J."/>
        </authorList>
    </citation>
    <scope>NUCLEOTIDE SEQUENCE [LARGE SCALE GENOMIC DNA]</scope>
    <source>
        <strain evidence="4">CCTCC AB 2017081</strain>
    </source>
</reference>
<gene>
    <name evidence="3" type="ORF">ACFOSB_04405</name>
</gene>
<dbReference type="Proteomes" id="UP001595803">
    <property type="component" value="Unassembled WGS sequence"/>
</dbReference>
<proteinExistence type="predicted"/>
<evidence type="ECO:0000256" key="1">
    <source>
        <dbReference type="SAM" id="MobiDB-lite"/>
    </source>
</evidence>
<comment type="caution">
    <text evidence="3">The sequence shown here is derived from an EMBL/GenBank/DDBJ whole genome shotgun (WGS) entry which is preliminary data.</text>
</comment>
<evidence type="ECO:0000259" key="2">
    <source>
        <dbReference type="Pfam" id="PF12867"/>
    </source>
</evidence>
<keyword evidence="4" id="KW-1185">Reference proteome</keyword>
<feature type="compositionally biased region" description="Polar residues" evidence="1">
    <location>
        <begin position="106"/>
        <end position="115"/>
    </location>
</feature>
<dbReference type="Pfam" id="PF12867">
    <property type="entry name" value="DinB_2"/>
    <property type="match status" value="1"/>
</dbReference>
<evidence type="ECO:0000313" key="4">
    <source>
        <dbReference type="Proteomes" id="UP001595803"/>
    </source>
</evidence>
<sequence>MTQHGDTPPTEQEQMAALRAAYPTPDDLVSRMHRELDAFGAVIRAAEPHWNTVQPGRGWTPAQELEHAIIINEGTGRLVRLLRSDKEIRQPPQVPGEYENGKRQAPASTIPTGDQTPEQLLERHAATRDLLAVAAPADPGRTFYHPFMGQLDALDWLRMAAYQTRHHRQAVERGLAALGGAAPVR</sequence>
<feature type="domain" description="DinB-like" evidence="2">
    <location>
        <begin position="49"/>
        <end position="169"/>
    </location>
</feature>
<dbReference type="SUPFAM" id="SSF109854">
    <property type="entry name" value="DinB/YfiT-like putative metalloenzymes"/>
    <property type="match status" value="1"/>
</dbReference>
<feature type="region of interest" description="Disordered" evidence="1">
    <location>
        <begin position="85"/>
        <end position="115"/>
    </location>
</feature>
<organism evidence="3 4">
    <name type="scientific">Deinococcus rufus</name>
    <dbReference type="NCBI Taxonomy" id="2136097"/>
    <lineage>
        <taxon>Bacteria</taxon>
        <taxon>Thermotogati</taxon>
        <taxon>Deinococcota</taxon>
        <taxon>Deinococci</taxon>
        <taxon>Deinococcales</taxon>
        <taxon>Deinococcaceae</taxon>
        <taxon>Deinococcus</taxon>
    </lineage>
</organism>